<protein>
    <submittedName>
        <fullName evidence="2">Uncharacterized protein</fullName>
    </submittedName>
</protein>
<gene>
    <name evidence="2" type="ORF">ACFP0N_26055</name>
</gene>
<keyword evidence="3" id="KW-1185">Reference proteome</keyword>
<reference evidence="3" key="1">
    <citation type="journal article" date="2019" name="Int. J. Syst. Evol. Microbiol.">
        <title>The Global Catalogue of Microorganisms (GCM) 10K type strain sequencing project: providing services to taxonomists for standard genome sequencing and annotation.</title>
        <authorList>
            <consortium name="The Broad Institute Genomics Platform"/>
            <consortium name="The Broad Institute Genome Sequencing Center for Infectious Disease"/>
            <person name="Wu L."/>
            <person name="Ma J."/>
        </authorList>
    </citation>
    <scope>NUCLEOTIDE SEQUENCE [LARGE SCALE GENOMIC DNA]</scope>
    <source>
        <strain evidence="3">CGMCC 4.1469</strain>
    </source>
</reference>
<dbReference type="RefSeq" id="WP_313765463.1">
    <property type="nucleotide sequence ID" value="NZ_BAAAVH010000002.1"/>
</dbReference>
<evidence type="ECO:0000313" key="2">
    <source>
        <dbReference type="EMBL" id="MFC5888435.1"/>
    </source>
</evidence>
<sequence length="150" mass="16692">MPGGEAQLHFHGYEWAGDGRLLAKESERRPVEGAGFRLSELPPLMTGWWLLRPAAQIRGTWETPTAAADWLAERYAEHTPAGDPWLPLEARRRRAVDQLANASDVVWARWVSDVRWSGHYVIACPNRTHPNIPCPAPGRDGAPSARRPSG</sequence>
<organism evidence="2 3">
    <name type="scientific">Kitasatospora aburaviensis</name>
    <dbReference type="NCBI Taxonomy" id="67265"/>
    <lineage>
        <taxon>Bacteria</taxon>
        <taxon>Bacillati</taxon>
        <taxon>Actinomycetota</taxon>
        <taxon>Actinomycetes</taxon>
        <taxon>Kitasatosporales</taxon>
        <taxon>Streptomycetaceae</taxon>
        <taxon>Kitasatospora</taxon>
    </lineage>
</organism>
<name>A0ABW1F2U8_9ACTN</name>
<dbReference type="EMBL" id="JBHSOD010000040">
    <property type="protein sequence ID" value="MFC5888435.1"/>
    <property type="molecule type" value="Genomic_DNA"/>
</dbReference>
<proteinExistence type="predicted"/>
<feature type="region of interest" description="Disordered" evidence="1">
    <location>
        <begin position="131"/>
        <end position="150"/>
    </location>
</feature>
<evidence type="ECO:0000256" key="1">
    <source>
        <dbReference type="SAM" id="MobiDB-lite"/>
    </source>
</evidence>
<evidence type="ECO:0000313" key="3">
    <source>
        <dbReference type="Proteomes" id="UP001596067"/>
    </source>
</evidence>
<dbReference type="Proteomes" id="UP001596067">
    <property type="component" value="Unassembled WGS sequence"/>
</dbReference>
<comment type="caution">
    <text evidence="2">The sequence shown here is derived from an EMBL/GenBank/DDBJ whole genome shotgun (WGS) entry which is preliminary data.</text>
</comment>
<accession>A0ABW1F2U8</accession>